<keyword evidence="2 5" id="KW-0812">Transmembrane</keyword>
<evidence type="ECO:0000256" key="5">
    <source>
        <dbReference type="SAM" id="Phobius"/>
    </source>
</evidence>
<feature type="transmembrane region" description="Helical" evidence="5">
    <location>
        <begin position="29"/>
        <end position="49"/>
    </location>
</feature>
<dbReference type="GO" id="GO:0016020">
    <property type="term" value="C:membrane"/>
    <property type="evidence" value="ECO:0007669"/>
    <property type="project" value="UniProtKB-SubCell"/>
</dbReference>
<feature type="transmembrane region" description="Helical" evidence="5">
    <location>
        <begin position="876"/>
        <end position="895"/>
    </location>
</feature>
<dbReference type="PANTHER" id="PTHR19229:SF250">
    <property type="entry name" value="ABC TRANSPORTER DOMAIN-CONTAINING PROTEIN-RELATED"/>
    <property type="match status" value="1"/>
</dbReference>
<sequence length="1688" mass="193367">QNKSFNLTRKFALAFWKTLNIQKSYKLTYAKIFLISLVFLPILALLRAITEPEVNNKIIYDPVEIDSLDELHATLAKLDRNSSELVQKLYYTPRYPPFEKIIEKTVKRLKLKGYNDVADDTEMEKLMQKTNYLAGVKFLGATKNITKMPDSLDYELRFPPVLRTSPHPKHPLHWQTKSLFPHRTMRSEMRKTNYTGVPPGYFEEGFVQLQHAIAMSFLELKSGQEDLTKVGVPKMIMRSFPVRRLVQDLYKSHLKILLPITILFTYAFPSIAIVKAITDENERGIMKMMRIEELNWLAWVSIIGLSQIMSSVLILSILTPSWGSHAVFEYSSWPVVLCFLICYVCANCSFILMISVVVVHKSRNAKYALIIRLFTIAPYPFILVFYHKISTGYKLLACLSHDSALALGLNIILEFESSGEGFAWKNFNMPHFAGDVLCCSHVCAMLLLDSILYMLILVYQHYKVPPEMRVMQVDKQMVAKKWYYPLEALNKRIQKRKEKAIVNEDLFDNENGIQVLKVTKTVGDTDYLKDITMIIHPNEITVILHQKCDNNSMLLSNIISGDVPMTSGRVIINGHDVEHYTGTDTLCTILPTESIVFTQLTTTENLYFYMHLRGMRNYRQIMREILKYLSLMKMDIDEAECLTDHMSFGQARCLSVCCALCGGNHAVIVEDPSQGLTQLWKHRMWDLLKHAGRSRVLIVNTPHSDEAECLGDRIAVVYCGLLQCYDRNKSLHDKYCNNYNLYGEVVRASKKNDHEFVKLLSSYFPTSAYVIRMPSSGKLDVTLPMGFELRLADLLADLEAKATEMGLGRIWVKTHTLRDVFMKDLLHINEQIQDKEMHELLERCCSRDLREGDQFRRTVLQFSAFMHKKLIQLYRFYWLPIILMVLLSLCVFFNVQSSHFSHLPLVNITLTTYPHTVVLMDRLELTKEMVSFIVTDCYESHHRRICEGDPTGHKFTYLLGRRDIESYLIFLQMVSRLRVETFYVVGADVDSDSIVCYWNNMLVHAAPISLNMMHNALAIYFIGPHSEIRLVNHPITFSNKIILEEYTIHSSMTLGLGNLLIMVLCVVIALMVVPLISEFTTGNRRVIYLSGGNMTMYWVSHMLADMLVFTVVITYLVVLLVVHDIFLNADKRNYDDGLFVLHVFLVLFLFGFAVLPFVYLLAALFARIFFGFVMTLFILFSTSVLIMLVIQLTEQQSSDFVYTGLFWSPTMNMYRALRNLHVNRALRRACEQMGGCAAESACCHLVAYAGYKYPGIFTEIILLAVQQISYGALLVIITRNPFIIEDFFFRMRQRCKKTTRSIIKGTMFGFNTVLEERERIDNMTRAELKEHAVVFRRVSKRARGNFSVSDVSFVVEPNEVFALVGPRHSGKSEIIRMTVGAESISSGDIFVRGISVRNQPKDTYGFLAYCPGGNSLFGYLTVHEILRFYSLLNGCKREFVSQVIDHLCRAVDLDKYMHTLISHLGYSQRRQLTVGISVLSGSNTVVMEEPTRGMARGSKAITGQLIRMLKVIGRTVVIATEDFDEAVELCDCIAFIASGTLRSIGTLDHLTSLHSRGCIVELKLAKVIYTKHRRADTFLHLLGVNHFYEVDSSVSEDDGPHRPSDYSFSSNENDAWLMKAMRYQDVEAFMEAELPFAEQRNSYDEHPTYYLPFEDIALSSVFRAMVAVKEALNVESYRITCTSVAEIY</sequence>
<dbReference type="Proteomes" id="UP001200034">
    <property type="component" value="Unassembled WGS sequence"/>
</dbReference>
<dbReference type="Pfam" id="PF00005">
    <property type="entry name" value="ABC_tran"/>
    <property type="match status" value="2"/>
</dbReference>
<keyword evidence="3 5" id="KW-1133">Transmembrane helix</keyword>
<feature type="transmembrane region" description="Helical" evidence="5">
    <location>
        <begin position="330"/>
        <end position="357"/>
    </location>
</feature>
<dbReference type="InterPro" id="IPR017871">
    <property type="entry name" value="ABC_transporter-like_CS"/>
</dbReference>
<dbReference type="InterPro" id="IPR003439">
    <property type="entry name" value="ABC_transporter-like_ATP-bd"/>
</dbReference>
<feature type="transmembrane region" description="Helical" evidence="5">
    <location>
        <begin position="297"/>
        <end position="318"/>
    </location>
</feature>
<reference evidence="7" key="1">
    <citation type="journal article" date="2021" name="Mol. Ecol. Resour.">
        <title>Phylogenomic analyses of the genus Drosophila reveals genomic signals of climate adaptation.</title>
        <authorList>
            <person name="Li F."/>
            <person name="Rane R.V."/>
            <person name="Luria V."/>
            <person name="Xiong Z."/>
            <person name="Chen J."/>
            <person name="Li Z."/>
            <person name="Catullo R.A."/>
            <person name="Griffin P.C."/>
            <person name="Schiffer M."/>
            <person name="Pearce S."/>
            <person name="Lee S.F."/>
            <person name="McElroy K."/>
            <person name="Stocker A."/>
            <person name="Shirriffs J."/>
            <person name="Cockerell F."/>
            <person name="Coppin C."/>
            <person name="Sgro C.M."/>
            <person name="Karger A."/>
            <person name="Cain J.W."/>
            <person name="Weber J.A."/>
            <person name="Santpere G."/>
            <person name="Kirschner M.W."/>
            <person name="Hoffmann A.A."/>
            <person name="Oakeshott J.G."/>
            <person name="Zhang G."/>
        </authorList>
    </citation>
    <scope>NUCLEOTIDE SEQUENCE</scope>
    <source>
        <strain evidence="7">BGI-SZ-2011g</strain>
    </source>
</reference>
<dbReference type="PROSITE" id="PS00211">
    <property type="entry name" value="ABC_TRANSPORTER_1"/>
    <property type="match status" value="1"/>
</dbReference>
<dbReference type="Gene3D" id="3.40.50.300">
    <property type="entry name" value="P-loop containing nucleotide triphosphate hydrolases"/>
    <property type="match status" value="2"/>
</dbReference>
<proteinExistence type="predicted"/>
<dbReference type="Pfam" id="PF12698">
    <property type="entry name" value="ABC2_membrane_3"/>
    <property type="match status" value="1"/>
</dbReference>
<organism evidence="7 8">
    <name type="scientific">Drosophila rubida</name>
    <dbReference type="NCBI Taxonomy" id="30044"/>
    <lineage>
        <taxon>Eukaryota</taxon>
        <taxon>Metazoa</taxon>
        <taxon>Ecdysozoa</taxon>
        <taxon>Arthropoda</taxon>
        <taxon>Hexapoda</taxon>
        <taxon>Insecta</taxon>
        <taxon>Pterygota</taxon>
        <taxon>Neoptera</taxon>
        <taxon>Endopterygota</taxon>
        <taxon>Diptera</taxon>
        <taxon>Brachycera</taxon>
        <taxon>Muscomorpha</taxon>
        <taxon>Ephydroidea</taxon>
        <taxon>Drosophilidae</taxon>
        <taxon>Drosophila</taxon>
    </lineage>
</organism>
<dbReference type="PROSITE" id="PS50893">
    <property type="entry name" value="ABC_TRANSPORTER_2"/>
    <property type="match status" value="2"/>
</dbReference>
<evidence type="ECO:0000256" key="3">
    <source>
        <dbReference type="ARBA" id="ARBA00022989"/>
    </source>
</evidence>
<dbReference type="InterPro" id="IPR027417">
    <property type="entry name" value="P-loop_NTPase"/>
</dbReference>
<protein>
    <recommendedName>
        <fullName evidence="6">ABC transporter domain-containing protein</fullName>
    </recommendedName>
</protein>
<dbReference type="GO" id="GO:0005524">
    <property type="term" value="F:ATP binding"/>
    <property type="evidence" value="ECO:0007669"/>
    <property type="project" value="InterPro"/>
</dbReference>
<evidence type="ECO:0000256" key="2">
    <source>
        <dbReference type="ARBA" id="ARBA00022692"/>
    </source>
</evidence>
<feature type="transmembrane region" description="Helical" evidence="5">
    <location>
        <begin position="369"/>
        <end position="386"/>
    </location>
</feature>
<accession>A0AAD4K998</accession>
<dbReference type="EMBL" id="JAJJHW010000824">
    <property type="protein sequence ID" value="KAH8381662.1"/>
    <property type="molecule type" value="Genomic_DNA"/>
</dbReference>
<dbReference type="GO" id="GO:0140359">
    <property type="term" value="F:ABC-type transporter activity"/>
    <property type="evidence" value="ECO:0007669"/>
    <property type="project" value="InterPro"/>
</dbReference>
<dbReference type="GO" id="GO:0005319">
    <property type="term" value="F:lipid transporter activity"/>
    <property type="evidence" value="ECO:0007669"/>
    <property type="project" value="TreeGrafter"/>
</dbReference>
<dbReference type="InterPro" id="IPR026082">
    <property type="entry name" value="ABCA"/>
</dbReference>
<keyword evidence="4 5" id="KW-0472">Membrane</keyword>
<feature type="transmembrane region" description="Helical" evidence="5">
    <location>
        <begin position="1096"/>
        <end position="1126"/>
    </location>
</feature>
<dbReference type="SUPFAM" id="SSF52540">
    <property type="entry name" value="P-loop containing nucleoside triphosphate hydrolases"/>
    <property type="match status" value="2"/>
</dbReference>
<dbReference type="InterPro" id="IPR013525">
    <property type="entry name" value="ABC2_TM"/>
</dbReference>
<feature type="non-terminal residue" evidence="7">
    <location>
        <position position="1688"/>
    </location>
</feature>
<comment type="subcellular location">
    <subcellularLocation>
        <location evidence="1">Membrane</location>
        <topology evidence="1">Multi-pass membrane protein</topology>
    </subcellularLocation>
</comment>
<feature type="transmembrane region" description="Helical" evidence="5">
    <location>
        <begin position="1138"/>
        <end position="1162"/>
    </location>
</feature>
<dbReference type="PANTHER" id="PTHR19229">
    <property type="entry name" value="ATP-BINDING CASSETTE TRANSPORTER SUBFAMILY A ABCA"/>
    <property type="match status" value="1"/>
</dbReference>
<evidence type="ECO:0000313" key="8">
    <source>
        <dbReference type="Proteomes" id="UP001200034"/>
    </source>
</evidence>
<feature type="domain" description="ABC transporter" evidence="6">
    <location>
        <begin position="1333"/>
        <end position="1563"/>
    </location>
</feature>
<evidence type="ECO:0000256" key="4">
    <source>
        <dbReference type="ARBA" id="ARBA00023136"/>
    </source>
</evidence>
<evidence type="ECO:0000313" key="7">
    <source>
        <dbReference type="EMBL" id="KAH8381662.1"/>
    </source>
</evidence>
<evidence type="ECO:0000259" key="6">
    <source>
        <dbReference type="PROSITE" id="PS50893"/>
    </source>
</evidence>
<feature type="transmembrane region" description="Helical" evidence="5">
    <location>
        <begin position="432"/>
        <end position="459"/>
    </location>
</feature>
<evidence type="ECO:0000256" key="1">
    <source>
        <dbReference type="ARBA" id="ARBA00004141"/>
    </source>
</evidence>
<name>A0AAD4K998_9MUSC</name>
<feature type="transmembrane region" description="Helical" evidence="5">
    <location>
        <begin position="256"/>
        <end position="277"/>
    </location>
</feature>
<feature type="transmembrane region" description="Helical" evidence="5">
    <location>
        <begin position="1168"/>
        <end position="1190"/>
    </location>
</feature>
<dbReference type="GO" id="GO:0016887">
    <property type="term" value="F:ATP hydrolysis activity"/>
    <property type="evidence" value="ECO:0007669"/>
    <property type="project" value="InterPro"/>
</dbReference>
<keyword evidence="8" id="KW-1185">Reference proteome</keyword>
<feature type="non-terminal residue" evidence="7">
    <location>
        <position position="1"/>
    </location>
</feature>
<gene>
    <name evidence="7" type="ORF">KR093_010369</name>
</gene>
<feature type="domain" description="ABC transporter" evidence="6">
    <location>
        <begin position="513"/>
        <end position="744"/>
    </location>
</feature>
<comment type="caution">
    <text evidence="7">The sequence shown here is derived from an EMBL/GenBank/DDBJ whole genome shotgun (WGS) entry which is preliminary data.</text>
</comment>
<feature type="transmembrane region" description="Helical" evidence="5">
    <location>
        <begin position="1056"/>
        <end position="1076"/>
    </location>
</feature>